<keyword evidence="2" id="KW-1133">Transmembrane helix</keyword>
<feature type="compositionally biased region" description="Low complexity" evidence="1">
    <location>
        <begin position="603"/>
        <end position="615"/>
    </location>
</feature>
<evidence type="ECO:0000313" key="4">
    <source>
        <dbReference type="EMBL" id="ARF06228.1"/>
    </source>
</evidence>
<dbReference type="PANTHER" id="PTHR43662">
    <property type="match status" value="1"/>
</dbReference>
<organism evidence="4">
    <name type="scientific">Streptomyces ficellus</name>
    <dbReference type="NCBI Taxonomy" id="1977088"/>
    <lineage>
        <taxon>Bacteria</taxon>
        <taxon>Bacillati</taxon>
        <taxon>Actinomycetota</taxon>
        <taxon>Actinomycetes</taxon>
        <taxon>Kitasatosporales</taxon>
        <taxon>Streptomycetaceae</taxon>
        <taxon>Streptomyces</taxon>
    </lineage>
</organism>
<dbReference type="EMBL" id="KY454693">
    <property type="protein sequence ID" value="ARF06228.1"/>
    <property type="molecule type" value="Genomic_DNA"/>
</dbReference>
<name>A0A1W5T2I1_9ACTN</name>
<feature type="domain" description="DUF1996" evidence="3">
    <location>
        <begin position="251"/>
        <end position="474"/>
    </location>
</feature>
<protein>
    <submittedName>
        <fullName evidence="5">DUF1996 domain-containing protein</fullName>
    </submittedName>
</protein>
<dbReference type="InterPro" id="IPR018535">
    <property type="entry name" value="DUF1996"/>
</dbReference>
<feature type="region of interest" description="Disordered" evidence="1">
    <location>
        <begin position="498"/>
        <end position="676"/>
    </location>
</feature>
<proteinExistence type="predicted"/>
<dbReference type="AlphaFoldDB" id="A0A1W5T2I1"/>
<gene>
    <name evidence="5" type="ORF">EIZ62_06160</name>
</gene>
<feature type="region of interest" description="Disordered" evidence="1">
    <location>
        <begin position="156"/>
        <end position="209"/>
    </location>
</feature>
<dbReference type="Pfam" id="PF09362">
    <property type="entry name" value="DUF1996"/>
    <property type="match status" value="1"/>
</dbReference>
<keyword evidence="2" id="KW-0812">Transmembrane</keyword>
<dbReference type="KEGG" id="sfic:EIZ62_06160"/>
<keyword evidence="6" id="KW-1185">Reference proteome</keyword>
<accession>A0A1W5T2I1</accession>
<dbReference type="EMBL" id="CP034279">
    <property type="protein sequence ID" value="QGV77877.1"/>
    <property type="molecule type" value="Genomic_DNA"/>
</dbReference>
<keyword evidence="2" id="KW-0472">Membrane</keyword>
<reference evidence="4" key="1">
    <citation type="submission" date="2017-01" db="EMBL/GenBank/DDBJ databases">
        <title>Identification and characterization of the ficellomycin biosynthesis gene cluster from Streptomyces ficellus NRRL8067.</title>
        <authorList>
            <person name="Zhang H."/>
        </authorList>
    </citation>
    <scope>NUCLEOTIDE SEQUENCE</scope>
    <source>
        <strain evidence="4">NRRL8067</strain>
    </source>
</reference>
<dbReference type="PANTHER" id="PTHR43662:SF3">
    <property type="entry name" value="DOMAIN PROTEIN, PUTATIVE (AFU_ORTHOLOGUE AFUA_6G11970)-RELATED"/>
    <property type="match status" value="1"/>
</dbReference>
<evidence type="ECO:0000313" key="6">
    <source>
        <dbReference type="Proteomes" id="UP000422572"/>
    </source>
</evidence>
<feature type="compositionally biased region" description="Low complexity" evidence="1">
    <location>
        <begin position="502"/>
        <end position="512"/>
    </location>
</feature>
<feature type="compositionally biased region" description="Basic and acidic residues" evidence="1">
    <location>
        <begin position="592"/>
        <end position="601"/>
    </location>
</feature>
<reference evidence="5 6" key="2">
    <citation type="submission" date="2018-12" db="EMBL/GenBank/DDBJ databases">
        <title>Complete genome sequence of Streptomyces ficellus NRRL8067, the producer of ficellomycin, feldamycin and nojirimycin.</title>
        <authorList>
            <person name="Zhang H."/>
            <person name="Yue R."/>
            <person name="Liu Y."/>
            <person name="Li M."/>
            <person name="Mu H."/>
            <person name="Zhang J."/>
        </authorList>
    </citation>
    <scope>NUCLEOTIDE SEQUENCE [LARGE SCALE GENOMIC DNA]</scope>
    <source>
        <strain evidence="5 6">NRRL 8067</strain>
    </source>
</reference>
<feature type="compositionally biased region" description="Gly residues" evidence="1">
    <location>
        <begin position="188"/>
        <end position="201"/>
    </location>
</feature>
<evidence type="ECO:0000313" key="5">
    <source>
        <dbReference type="EMBL" id="QGV77877.1"/>
    </source>
</evidence>
<dbReference type="Proteomes" id="UP000422572">
    <property type="component" value="Chromosome"/>
</dbReference>
<sequence length="720" mass="74698">MTHSQRRRSRRGRRTVVLSMALMLGGGGLIAVNSYASAGEGWLGGETNRTRSTGPTASTIDCPEVANGLPDVPEAARPEVDRELATLDSQITEAYQRFVDVKEQVDKDPAFARNSVLEPLKNQRAAGLDRIAVAIGRVAGERPQGLHEMATCTLKTDGADDAGAGARGGGQEQQDEGQEQGQDQGQNQGQGQGQGGGGQAGNGPVAGDFVDIQSVQPNVRNPQQRRGASRGVFSTDCGVNENGKFNPDNVIVAPGVSNGAHHMHDYVGNQANDAFASDDDLANGQTTCRNQGDKSTYYWPVLRAQNGKAENDAGADGGGKDQNVGEILTPTEVTLNFVGSPVAKVTAMPRFLRIITGDAKAFVNGNANANASWSCTGFEDRQLKDKYPICPQGSQVVRSFKFQSCWDGQNADSANHRTHVAFADGNGNCPGGFQAIPQLQQRIVYDVPQGTVFAVDSFPEQLHKPVTDHGDFINVFDDGLMKDLVSCINEGRTCVNGATGNAPPAGDDAGPAPDAPEAPDAPDEQNEPNEPPAVPDQQDRPTAAPEVKDRPATPPAQPEVKEQPATAPAQQGKPTPAPERPDAPAPASGDVPDTKDAKDAPEPEGAGAKSSAAAPPREQDSTDSGSGNGAGTNGPTANGPATNAPSTTTTEPATAAPAANEPVSNGAGTSQAAEGGLASTGAQLWPSAAGALLLIGGAALLWMGKRREPATVGRGSRRRR</sequence>
<dbReference type="OrthoDB" id="581239at2"/>
<feature type="compositionally biased region" description="Low complexity" evidence="1">
    <location>
        <begin position="633"/>
        <end position="662"/>
    </location>
</feature>
<evidence type="ECO:0000256" key="1">
    <source>
        <dbReference type="SAM" id="MobiDB-lite"/>
    </source>
</evidence>
<evidence type="ECO:0000259" key="3">
    <source>
        <dbReference type="Pfam" id="PF09362"/>
    </source>
</evidence>
<evidence type="ECO:0000256" key="2">
    <source>
        <dbReference type="SAM" id="Phobius"/>
    </source>
</evidence>
<feature type="transmembrane region" description="Helical" evidence="2">
    <location>
        <begin position="684"/>
        <end position="704"/>
    </location>
</feature>